<dbReference type="GO" id="GO:0005506">
    <property type="term" value="F:iron ion binding"/>
    <property type="evidence" value="ECO:0007669"/>
    <property type="project" value="InterPro"/>
</dbReference>
<dbReference type="OMA" id="HDHEILY"/>
<dbReference type="PROSITE" id="PS51471">
    <property type="entry name" value="FE2OG_OXY"/>
    <property type="match status" value="1"/>
</dbReference>
<dbReference type="InterPro" id="IPR019601">
    <property type="entry name" value="Oxoglutarate/Fe-dep_Oase_C"/>
</dbReference>
<evidence type="ECO:0000256" key="8">
    <source>
        <dbReference type="ARBA" id="ARBA00029938"/>
    </source>
</evidence>
<dbReference type="SMART" id="SM00702">
    <property type="entry name" value="P4Hc"/>
    <property type="match status" value="1"/>
</dbReference>
<evidence type="ECO:0000256" key="9">
    <source>
        <dbReference type="ARBA" id="ARBA00047444"/>
    </source>
</evidence>
<dbReference type="WBParaSite" id="nRc.2.0.1.t07055-RA">
    <property type="protein sequence ID" value="nRc.2.0.1.t07055-RA"/>
    <property type="gene ID" value="nRc.2.0.1.g07055"/>
</dbReference>
<protein>
    <recommendedName>
        <fullName evidence="8">uS12 prolyl 3-hydroxylase</fullName>
    </recommendedName>
</protein>
<dbReference type="InterPro" id="IPR039558">
    <property type="entry name" value="TPA1/OFD1_N"/>
</dbReference>
<evidence type="ECO:0000256" key="1">
    <source>
        <dbReference type="ARBA" id="ARBA00001961"/>
    </source>
</evidence>
<dbReference type="Proteomes" id="UP000887565">
    <property type="component" value="Unplaced"/>
</dbReference>
<evidence type="ECO:0000313" key="11">
    <source>
        <dbReference type="Proteomes" id="UP000887565"/>
    </source>
</evidence>
<reference evidence="12" key="1">
    <citation type="submission" date="2022-11" db="UniProtKB">
        <authorList>
            <consortium name="WormBaseParasite"/>
        </authorList>
    </citation>
    <scope>IDENTIFICATION</scope>
</reference>
<comment type="similarity">
    <text evidence="2">Belongs to the TPA1 family.</text>
</comment>
<evidence type="ECO:0000256" key="2">
    <source>
        <dbReference type="ARBA" id="ARBA00007443"/>
    </source>
</evidence>
<evidence type="ECO:0000256" key="3">
    <source>
        <dbReference type="ARBA" id="ARBA00022723"/>
    </source>
</evidence>
<keyword evidence="6" id="KW-0560">Oxidoreductase</keyword>
<dbReference type="PANTHER" id="PTHR12117:SF0">
    <property type="entry name" value="PROLYL 3-HYDROXYLASE OGFOD1"/>
    <property type="match status" value="1"/>
</dbReference>
<evidence type="ECO:0000256" key="6">
    <source>
        <dbReference type="ARBA" id="ARBA00023002"/>
    </source>
</evidence>
<name>A0A915HYT2_ROMCU</name>
<evidence type="ECO:0000313" key="12">
    <source>
        <dbReference type="WBParaSite" id="nRc.2.0.1.t07055-RA"/>
    </source>
</evidence>
<keyword evidence="7" id="KW-0408">Iron</keyword>
<keyword evidence="3" id="KW-0479">Metal-binding</keyword>
<feature type="domain" description="Fe2OG dioxygenase" evidence="10">
    <location>
        <begin position="93"/>
        <end position="195"/>
    </location>
</feature>
<keyword evidence="5" id="KW-0223">Dioxygenase</keyword>
<dbReference type="InterPro" id="IPR005123">
    <property type="entry name" value="Oxoglu/Fe-dep_dioxygenase_dom"/>
</dbReference>
<dbReference type="PANTHER" id="PTHR12117">
    <property type="entry name" value="HISTONE ACETYLTRANSFERASE COMPLEX"/>
    <property type="match status" value="1"/>
</dbReference>
<dbReference type="Pfam" id="PF13661">
    <property type="entry name" value="2OG-FeII_Oxy_4"/>
    <property type="match status" value="1"/>
</dbReference>
<evidence type="ECO:0000256" key="5">
    <source>
        <dbReference type="ARBA" id="ARBA00022964"/>
    </source>
</evidence>
<evidence type="ECO:0000256" key="4">
    <source>
        <dbReference type="ARBA" id="ARBA00022896"/>
    </source>
</evidence>
<dbReference type="AlphaFoldDB" id="A0A915HYT2"/>
<keyword evidence="11" id="KW-1185">Reference proteome</keyword>
<organism evidence="11 12">
    <name type="scientific">Romanomermis culicivorax</name>
    <name type="common">Nematode worm</name>
    <dbReference type="NCBI Taxonomy" id="13658"/>
    <lineage>
        <taxon>Eukaryota</taxon>
        <taxon>Metazoa</taxon>
        <taxon>Ecdysozoa</taxon>
        <taxon>Nematoda</taxon>
        <taxon>Enoplea</taxon>
        <taxon>Dorylaimia</taxon>
        <taxon>Mermithida</taxon>
        <taxon>Mermithoidea</taxon>
        <taxon>Mermithidae</taxon>
        <taxon>Romanomermis</taxon>
    </lineage>
</organism>
<sequence>MSTSNGKLLLKPFRCSALGDFIQCEKPNIVDAICEECSNLKLNRKNNDLYSFSQSNDLSQIKNVGPLLAKVRRFLQGDVRKWLSQLTDSTLSDHVSMTVSCYNYTDILLCHDDKLENRRFAYVIYLSPDWREECGGKLEIFTTDDSNNPIQTVESISPLQNIFMFFEVLPNSFHQVAEVTEPGYSRMSINGWFHGAPTRRPSVTINATYRLISPGFVEVGMCNGIVFYYKDIITWINPQYVDGASHPKIRETFENDSEIALRNFLQKDKYDTVMQELSNPHLEWAPKLPLNKRKYSSLAAGINSVKMPALNKCLEIMKSSAFFLLLSQLTGLSLYPFNLEDSKKESPTKNGHIYLIMLMVHDPTNFIVLGRQSADDSDQAGPSKIQKLEEESDDKLKDECLAKCKLEIRRFNRGCYTLLHDDGTDSSIDERKFALDAQLFFTSSQWKVNRGGYTCYVAKDEDEELLTIVPRRNTLALVYREDDTMKFVKYLNNRVGSAEFIDIAGVYYDK</sequence>
<dbReference type="Gene3D" id="2.60.120.620">
    <property type="entry name" value="q2cbj1_9rhob like domain"/>
    <property type="match status" value="2"/>
</dbReference>
<proteinExistence type="inferred from homology"/>
<dbReference type="InterPro" id="IPR006620">
    <property type="entry name" value="Pro_4_hyd_alph"/>
</dbReference>
<comment type="catalytic activity">
    <reaction evidence="9">
        <text>[ribosomal protein uS12]-L-proline + 2-oxoglutarate + O2 = [ribosomal protein uS12]-(3S)-3-hydroxy-L-proline + succinate + CO2</text>
        <dbReference type="Rhea" id="RHEA:54156"/>
        <dbReference type="Rhea" id="RHEA-COMP:13816"/>
        <dbReference type="Rhea" id="RHEA-COMP:13818"/>
        <dbReference type="ChEBI" id="CHEBI:15379"/>
        <dbReference type="ChEBI" id="CHEBI:16526"/>
        <dbReference type="ChEBI" id="CHEBI:16810"/>
        <dbReference type="ChEBI" id="CHEBI:30031"/>
        <dbReference type="ChEBI" id="CHEBI:50342"/>
        <dbReference type="ChEBI" id="CHEBI:85428"/>
    </reaction>
</comment>
<dbReference type="Pfam" id="PF10637">
    <property type="entry name" value="Ofd1_CTDD"/>
    <property type="match status" value="1"/>
</dbReference>
<comment type="cofactor">
    <cofactor evidence="1">
        <name>L-ascorbate</name>
        <dbReference type="ChEBI" id="CHEBI:38290"/>
    </cofactor>
</comment>
<keyword evidence="4" id="KW-0847">Vitamin C</keyword>
<evidence type="ECO:0000256" key="7">
    <source>
        <dbReference type="ARBA" id="ARBA00023004"/>
    </source>
</evidence>
<evidence type="ECO:0000259" key="10">
    <source>
        <dbReference type="PROSITE" id="PS51471"/>
    </source>
</evidence>
<dbReference type="GO" id="GO:0005737">
    <property type="term" value="C:cytoplasm"/>
    <property type="evidence" value="ECO:0007669"/>
    <property type="project" value="TreeGrafter"/>
</dbReference>
<dbReference type="GO" id="GO:0031543">
    <property type="term" value="F:peptidyl-proline dioxygenase activity"/>
    <property type="evidence" value="ECO:0007669"/>
    <property type="project" value="TreeGrafter"/>
</dbReference>
<dbReference type="GO" id="GO:0006449">
    <property type="term" value="P:regulation of translational termination"/>
    <property type="evidence" value="ECO:0007669"/>
    <property type="project" value="TreeGrafter"/>
</dbReference>
<accession>A0A915HYT2</accession>
<dbReference type="InterPro" id="IPR051842">
    <property type="entry name" value="uS12_prolyl_hydroxylase"/>
</dbReference>
<dbReference type="GO" id="GO:0031418">
    <property type="term" value="F:L-ascorbic acid binding"/>
    <property type="evidence" value="ECO:0007669"/>
    <property type="project" value="UniProtKB-KW"/>
</dbReference>